<dbReference type="SMART" id="SM00609">
    <property type="entry name" value="VIT"/>
    <property type="match status" value="1"/>
</dbReference>
<accession>A0AAV9WMG1</accession>
<feature type="compositionally biased region" description="Polar residues" evidence="1">
    <location>
        <begin position="807"/>
        <end position="824"/>
    </location>
</feature>
<gene>
    <name evidence="4" type="ORF">TWF481_000081</name>
</gene>
<sequence>MDFGPGIRWRSRPRNEIGWDPREPIPPSKQQHGRVRGLGSNHRELSNIEEPAQNRLFLHGTGAGQLRAVGSSGVLSQAQPRSSHTSFEDRFLPPLNASIKAQIIQDTAKVTITHLFSNNSNCIIPKAAYTFPLPNDCTITDFVCRIGSDKVLKGTAKSKDDALKTFKREVKQGRHAGLLEQNTAEIFTIQLGTIPADVRLKIEISFVSLLKYNRHGKGNGLTIFTLPLCIAPRFGSPPPEMIRTSNFTKFQSLQIEVDILSPEEIISIKCDTHATSIERGAGTRKCQSWEDFGQPSESTDKKSALVRLEETVKHLDRDFVLYIETRSEASLEQPQAWIETHPTLENHRTVMLTIPREFMLNARRNTAGATSESRDRGARDSEIIFLADRSGSMDDKMIPLKSAMKFFLKGIPTDRLFNIWSFGTDYKSMWHKSQRYSEKTLGRALGYVETSFSSDMGGTNLLPALKAIMETDDKTNFVDVVAITDGEVWDLDETLNFVAETRTKTEGRVRFFCVGIGDAVSHALVEGIGKYGGGYAEVIPRALAQKGEWEDHLVGVLEAALADHICDIEIELGDRQEDSEKKTDFKDLVRTHGMMRSPKRVCDLNLFLRNRVLMLFESLKPGAPVSGVHIRTRKLGEDPISTWVPLKRLKRDDTTLHKLAARALLGDLERELSHLSSCVSTDASWSDGVFSRGSQRESIAGEGERLGCKWSLVSKWTSFVAVEERVHPIEINQDPFTEGEQGITSDSQDYLDLLQPRGAQTARPSDGGLGLELLESEEEDGTLYTIVDNYGITGPGGSVGAGAMQEPSGSESLKDQSGSDNDTDTSYDFGISGIYDYYSNNIPMRSPARTDCSDDEDGIHKSRQPPPCKYSRLEYNGTEVGVGRFFHGNSWSMGGPSPLATQGGPGLSGVPISSAEYERGRPPPPSNCGGQGHGHGQKPPGLLGGPNSVAYRRGGPLPPARGLGTTYRRYHIPLPRMAPTAALASLPNSTKAAVEDGAESPPRTLENYPTLGSPSGPDILAFSQLRLTRQIPAIKDAPNRDFIKSILEFQSYDGSFVIASADARKLFRDTFWARVKLIHADVEQKCELWGSPTVQQLALTVSIIALLETHFQEQKPLWVLLAAKARSFIKSILDAESSIDGGKVNIEEIIYDAKRDMEAASDLVSPPRNKTGVTISPAHLPETYSNSDVSDS</sequence>
<keyword evidence="5" id="KW-1185">Reference proteome</keyword>
<dbReference type="AlphaFoldDB" id="A0AAV9WMG1"/>
<name>A0AAV9WMG1_9PEZI</name>
<feature type="compositionally biased region" description="Low complexity" evidence="1">
    <location>
        <begin position="952"/>
        <end position="964"/>
    </location>
</feature>
<dbReference type="InterPro" id="IPR036465">
    <property type="entry name" value="vWFA_dom_sf"/>
</dbReference>
<dbReference type="InterPro" id="IPR002035">
    <property type="entry name" value="VWF_A"/>
</dbReference>
<feature type="domain" description="VWFA" evidence="2">
    <location>
        <begin position="382"/>
        <end position="565"/>
    </location>
</feature>
<organism evidence="4 5">
    <name type="scientific">Arthrobotrys musiformis</name>
    <dbReference type="NCBI Taxonomy" id="47236"/>
    <lineage>
        <taxon>Eukaryota</taxon>
        <taxon>Fungi</taxon>
        <taxon>Dikarya</taxon>
        <taxon>Ascomycota</taxon>
        <taxon>Pezizomycotina</taxon>
        <taxon>Orbiliomycetes</taxon>
        <taxon>Orbiliales</taxon>
        <taxon>Orbiliaceae</taxon>
        <taxon>Arthrobotrys</taxon>
    </lineage>
</organism>
<dbReference type="PROSITE" id="PS50234">
    <property type="entry name" value="VWFA"/>
    <property type="match status" value="1"/>
</dbReference>
<dbReference type="Pfam" id="PF13768">
    <property type="entry name" value="VWA_3"/>
    <property type="match status" value="1"/>
</dbReference>
<dbReference type="EMBL" id="JAVHJL010000001">
    <property type="protein sequence ID" value="KAK6511159.1"/>
    <property type="molecule type" value="Genomic_DNA"/>
</dbReference>
<evidence type="ECO:0008006" key="6">
    <source>
        <dbReference type="Google" id="ProtNLM"/>
    </source>
</evidence>
<feature type="domain" description="VIT" evidence="3">
    <location>
        <begin position="78"/>
        <end position="208"/>
    </location>
</feature>
<dbReference type="PANTHER" id="PTHR45737">
    <property type="entry name" value="VON WILLEBRAND FACTOR A DOMAIN-CONTAINING PROTEIN 5A"/>
    <property type="match status" value="1"/>
</dbReference>
<feature type="region of interest" description="Disordered" evidence="1">
    <location>
        <begin position="848"/>
        <end position="872"/>
    </location>
</feature>
<dbReference type="InterPro" id="IPR013694">
    <property type="entry name" value="VIT"/>
</dbReference>
<feature type="compositionally biased region" description="Basic and acidic residues" evidence="1">
    <location>
        <begin position="13"/>
        <end position="23"/>
    </location>
</feature>
<dbReference type="Proteomes" id="UP001370758">
    <property type="component" value="Unassembled WGS sequence"/>
</dbReference>
<dbReference type="SUPFAM" id="SSF53300">
    <property type="entry name" value="vWA-like"/>
    <property type="match status" value="1"/>
</dbReference>
<evidence type="ECO:0000259" key="2">
    <source>
        <dbReference type="PROSITE" id="PS50234"/>
    </source>
</evidence>
<reference evidence="4 5" key="1">
    <citation type="submission" date="2023-08" db="EMBL/GenBank/DDBJ databases">
        <authorList>
            <person name="Palmer J.M."/>
        </authorList>
    </citation>
    <scope>NUCLEOTIDE SEQUENCE [LARGE SCALE GENOMIC DNA]</scope>
    <source>
        <strain evidence="4 5">TWF481</strain>
    </source>
</reference>
<feature type="compositionally biased region" description="Polar residues" evidence="1">
    <location>
        <begin position="1183"/>
        <end position="1192"/>
    </location>
</feature>
<feature type="region of interest" description="Disordered" evidence="1">
    <location>
        <begin position="797"/>
        <end position="824"/>
    </location>
</feature>
<evidence type="ECO:0000313" key="4">
    <source>
        <dbReference type="EMBL" id="KAK6511159.1"/>
    </source>
</evidence>
<feature type="region of interest" description="Disordered" evidence="1">
    <location>
        <begin position="1"/>
        <end position="38"/>
    </location>
</feature>
<proteinExistence type="predicted"/>
<dbReference type="SMART" id="SM00327">
    <property type="entry name" value="VWA"/>
    <property type="match status" value="1"/>
</dbReference>
<comment type="caution">
    <text evidence="4">The sequence shown here is derived from an EMBL/GenBank/DDBJ whole genome shotgun (WGS) entry which is preliminary data.</text>
</comment>
<dbReference type="Pfam" id="PF08487">
    <property type="entry name" value="VIT"/>
    <property type="match status" value="1"/>
</dbReference>
<feature type="region of interest" description="Disordered" evidence="1">
    <location>
        <begin position="893"/>
        <end position="964"/>
    </location>
</feature>
<evidence type="ECO:0000256" key="1">
    <source>
        <dbReference type="SAM" id="MobiDB-lite"/>
    </source>
</evidence>
<dbReference type="PANTHER" id="PTHR45737:SF4">
    <property type="entry name" value="VON WILLEBRAND DOMAIN PROTEIN (AFU_ORTHOLOGUE AFUA_4G01160)"/>
    <property type="match status" value="1"/>
</dbReference>
<protein>
    <recommendedName>
        <fullName evidence="6">VWFA domain-containing protein</fullName>
    </recommendedName>
</protein>
<evidence type="ECO:0000259" key="3">
    <source>
        <dbReference type="PROSITE" id="PS51468"/>
    </source>
</evidence>
<dbReference type="PROSITE" id="PS51468">
    <property type="entry name" value="VIT"/>
    <property type="match status" value="1"/>
</dbReference>
<evidence type="ECO:0000313" key="5">
    <source>
        <dbReference type="Proteomes" id="UP001370758"/>
    </source>
</evidence>
<feature type="region of interest" description="Disordered" evidence="1">
    <location>
        <begin position="987"/>
        <end position="1011"/>
    </location>
</feature>
<feature type="region of interest" description="Disordered" evidence="1">
    <location>
        <begin position="1161"/>
        <end position="1192"/>
    </location>
</feature>
<dbReference type="Gene3D" id="3.40.50.410">
    <property type="entry name" value="von Willebrand factor, type A domain"/>
    <property type="match status" value="1"/>
</dbReference>